<evidence type="ECO:0000259" key="3">
    <source>
        <dbReference type="Pfam" id="PF12842"/>
    </source>
</evidence>
<dbReference type="PANTHER" id="PTHR13162">
    <property type="entry name" value="CCR4-NOT TRANSCRIPTION COMPLEX"/>
    <property type="match status" value="1"/>
</dbReference>
<dbReference type="GO" id="GO:0030015">
    <property type="term" value="C:CCR4-NOT core complex"/>
    <property type="evidence" value="ECO:0007669"/>
    <property type="project" value="InterPro"/>
</dbReference>
<protein>
    <submittedName>
        <fullName evidence="6">CCR4-NOT transcription complex subunit 1</fullName>
    </submittedName>
</protein>
<dbReference type="GO" id="GO:0000932">
    <property type="term" value="C:P-body"/>
    <property type="evidence" value="ECO:0007669"/>
    <property type="project" value="TreeGrafter"/>
</dbReference>
<accession>A0A2V3IMU4</accession>
<dbReference type="GO" id="GO:0060090">
    <property type="term" value="F:molecular adaptor activity"/>
    <property type="evidence" value="ECO:0007669"/>
    <property type="project" value="TreeGrafter"/>
</dbReference>
<dbReference type="InterPro" id="IPR032193">
    <property type="entry name" value="CNOT1_TTP_bind"/>
</dbReference>
<dbReference type="InterPro" id="IPR038535">
    <property type="entry name" value="CNOT1_TTP_bind_sf"/>
</dbReference>
<feature type="domain" description="CCR4-NOT transcription complex subunit 1" evidence="3">
    <location>
        <begin position="634"/>
        <end position="756"/>
    </location>
</feature>
<dbReference type="GO" id="GO:0000288">
    <property type="term" value="P:nuclear-transcribed mRNA catabolic process, deadenylation-dependent decay"/>
    <property type="evidence" value="ECO:0007669"/>
    <property type="project" value="TreeGrafter"/>
</dbReference>
<name>A0A2V3IMU4_9FLOR</name>
<feature type="transmembrane region" description="Helical" evidence="2">
    <location>
        <begin position="37"/>
        <end position="60"/>
    </location>
</feature>
<dbReference type="InterPro" id="IPR040398">
    <property type="entry name" value="Not1"/>
</dbReference>
<dbReference type="EMBL" id="NBIV01000127">
    <property type="protein sequence ID" value="PXF43392.1"/>
    <property type="molecule type" value="Genomic_DNA"/>
</dbReference>
<keyword evidence="2" id="KW-0472">Membrane</keyword>
<dbReference type="Pfam" id="PF12842">
    <property type="entry name" value="DUF3819"/>
    <property type="match status" value="1"/>
</dbReference>
<feature type="domain" description="CCR4-NOT transcription complex subunit 1 CAF1-binding" evidence="4">
    <location>
        <begin position="239"/>
        <end position="459"/>
    </location>
</feature>
<dbReference type="PANTHER" id="PTHR13162:SF8">
    <property type="entry name" value="CCR4-NOT TRANSCRIPTION COMPLEX SUBUNIT 1"/>
    <property type="match status" value="1"/>
</dbReference>
<organism evidence="6 7">
    <name type="scientific">Gracilariopsis chorda</name>
    <dbReference type="NCBI Taxonomy" id="448386"/>
    <lineage>
        <taxon>Eukaryota</taxon>
        <taxon>Rhodophyta</taxon>
        <taxon>Florideophyceae</taxon>
        <taxon>Rhodymeniophycidae</taxon>
        <taxon>Gracilariales</taxon>
        <taxon>Gracilariaceae</taxon>
        <taxon>Gracilariopsis</taxon>
    </lineage>
</organism>
<sequence>MKASNVEQDIQVYNCMLHTLFDEFRFFKDYPDRQLKITGVVFGSIIQYGLIAGGLLGLAVRCVLDALRTVDPAPHPVGRLTEFGLCALERFEAPCYKWPQFCSHMLELPRLEEIAPGLIGEVQRAPDINGAVIPSAVEKKIGLAEMDRQTIIEPIHSTEGGVPTVSPFRNPAADADAVGKLVECPPRSASITPLKRRSVSSTPLRSSPTGGVDGPLGLPPLDLSNLLGLSADEASLVIVPNEITKDKMKCVFNNLSQAMVDEKVMEMIAILKPEFFDFFAVYIVVKRASLEANFHNLYVELLERMSEKTMSLLPLVCRTTYKRVKVLLAVDRSKTSADRGMLKSLGSWIRSLTLARNKPILRRELNLKEALLNAYSNERFTRVIPLVAKVLEACRDSKIFKPTNLRVRGVLSLMKEIYSLADLKLNMKCELQIISKQIGIDLNKIVPSDLLRSRPTPDKTQNPDFATNKTSASPPQKSPTATASSSPEVRRRYTEEVVGSRSAAPIFTLSEQRNGLPSLSKPLPAGPSASGGRLNMNHNLLSAKIGALALESVGKISNILQGASISSSMVGYSQGQRNPLHLQDTQSTMGIVMVPISSSHWTESSVGAPEMLVPNLSQLVTVSPSLGLLESSLNLKRLIPIAIGHAIRKIIQPVVEKSCAIAYLTKKELTSKDVANEHDIGKVRRAAMQMVQQLAGSLDLVTSKKPLRVYMGNRLCTVLSPSVVAYQNMIEQTAQVICNGNLDIGCALIERHAKKKQHGT</sequence>
<feature type="region of interest" description="Disordered" evidence="1">
    <location>
        <begin position="450"/>
        <end position="497"/>
    </location>
</feature>
<feature type="compositionally biased region" description="Polar residues" evidence="1">
    <location>
        <begin position="458"/>
        <end position="487"/>
    </location>
</feature>
<dbReference type="Gene3D" id="1.25.40.180">
    <property type="match status" value="1"/>
</dbReference>
<reference evidence="6 7" key="1">
    <citation type="journal article" date="2018" name="Mol. Biol. Evol.">
        <title>Analysis of the draft genome of the red seaweed Gracilariopsis chorda provides insights into genome size evolution in Rhodophyta.</title>
        <authorList>
            <person name="Lee J."/>
            <person name="Yang E.C."/>
            <person name="Graf L."/>
            <person name="Yang J.H."/>
            <person name="Qiu H."/>
            <person name="Zel Zion U."/>
            <person name="Chan C.X."/>
            <person name="Stephens T.G."/>
            <person name="Weber A.P.M."/>
            <person name="Boo G.H."/>
            <person name="Boo S.M."/>
            <person name="Kim K.M."/>
            <person name="Shin Y."/>
            <person name="Jung M."/>
            <person name="Lee S.J."/>
            <person name="Yim H.S."/>
            <person name="Lee J.H."/>
            <person name="Bhattacharya D."/>
            <person name="Yoon H.S."/>
        </authorList>
    </citation>
    <scope>NUCLEOTIDE SEQUENCE [LARGE SCALE GENOMIC DNA]</scope>
    <source>
        <strain evidence="6 7">SKKU-2015</strain>
        <tissue evidence="6">Whole body</tissue>
    </source>
</reference>
<keyword evidence="2" id="KW-1133">Transmembrane helix</keyword>
<evidence type="ECO:0000256" key="2">
    <source>
        <dbReference type="SAM" id="Phobius"/>
    </source>
</evidence>
<dbReference type="AlphaFoldDB" id="A0A2V3IMU4"/>
<evidence type="ECO:0000259" key="4">
    <source>
        <dbReference type="Pfam" id="PF16415"/>
    </source>
</evidence>
<proteinExistence type="predicted"/>
<dbReference type="InterPro" id="IPR032191">
    <property type="entry name" value="CNOT1_CAF1_bind"/>
</dbReference>
<evidence type="ECO:0000256" key="1">
    <source>
        <dbReference type="SAM" id="MobiDB-lite"/>
    </source>
</evidence>
<dbReference type="Pfam" id="PF16417">
    <property type="entry name" value="CNOT1_TTP_bind"/>
    <property type="match status" value="1"/>
</dbReference>
<gene>
    <name evidence="6" type="ORF">BWQ96_06887</name>
</gene>
<feature type="domain" description="CCR4-NOT transcription complex subunit 1 TTP binding" evidence="5">
    <location>
        <begin position="2"/>
        <end position="124"/>
    </location>
</feature>
<evidence type="ECO:0000313" key="7">
    <source>
        <dbReference type="Proteomes" id="UP000247409"/>
    </source>
</evidence>
<dbReference type="STRING" id="448386.A0A2V3IMU4"/>
<dbReference type="InterPro" id="IPR024557">
    <property type="entry name" value="CNOT1_dom_4"/>
</dbReference>
<comment type="caution">
    <text evidence="6">The sequence shown here is derived from an EMBL/GenBank/DDBJ whole genome shotgun (WGS) entry which is preliminary data.</text>
</comment>
<dbReference type="OrthoDB" id="1933107at2759"/>
<dbReference type="Proteomes" id="UP000247409">
    <property type="component" value="Unassembled WGS sequence"/>
</dbReference>
<dbReference type="GO" id="GO:0017148">
    <property type="term" value="P:negative regulation of translation"/>
    <property type="evidence" value="ECO:0007669"/>
    <property type="project" value="InterPro"/>
</dbReference>
<dbReference type="Pfam" id="PF16415">
    <property type="entry name" value="CNOT1_CAF1_bind"/>
    <property type="match status" value="1"/>
</dbReference>
<keyword evidence="7" id="KW-1185">Reference proteome</keyword>
<keyword evidence="2" id="KW-0812">Transmembrane</keyword>
<evidence type="ECO:0000313" key="6">
    <source>
        <dbReference type="EMBL" id="PXF43392.1"/>
    </source>
</evidence>
<evidence type="ECO:0000259" key="5">
    <source>
        <dbReference type="Pfam" id="PF16417"/>
    </source>
</evidence>
<dbReference type="Gene3D" id="1.25.40.840">
    <property type="entry name" value="CCR4-NOT transcription complex subunit 1 TTP binding domain"/>
    <property type="match status" value="1"/>
</dbReference>